<keyword evidence="2" id="KW-0719">Serine esterase</keyword>
<dbReference type="InterPro" id="IPR029058">
    <property type="entry name" value="AB_hydrolase_fold"/>
</dbReference>
<evidence type="ECO:0000256" key="5">
    <source>
        <dbReference type="ARBA" id="ARBA00022801"/>
    </source>
</evidence>
<feature type="chain" id="PRO_5038059310" evidence="8">
    <location>
        <begin position="26"/>
        <end position="559"/>
    </location>
</feature>
<dbReference type="SUPFAM" id="SSF53474">
    <property type="entry name" value="alpha/beta-Hydrolases"/>
    <property type="match status" value="1"/>
</dbReference>
<evidence type="ECO:0000313" key="9">
    <source>
        <dbReference type="EMBL" id="MBK4735278.1"/>
    </source>
</evidence>
<keyword evidence="6" id="KW-0106">Calcium</keyword>
<keyword evidence="10" id="KW-1185">Reference proteome</keyword>
<evidence type="ECO:0000256" key="7">
    <source>
        <dbReference type="ARBA" id="ARBA00023157"/>
    </source>
</evidence>
<dbReference type="InterPro" id="IPR011118">
    <property type="entry name" value="Tannase/feruloyl_esterase"/>
</dbReference>
<comment type="similarity">
    <text evidence="1">Belongs to the tannase family.</text>
</comment>
<feature type="signal peptide" evidence="8">
    <location>
        <begin position="1"/>
        <end position="25"/>
    </location>
</feature>
<evidence type="ECO:0000256" key="8">
    <source>
        <dbReference type="SAM" id="SignalP"/>
    </source>
</evidence>
<reference evidence="9" key="1">
    <citation type="submission" date="2021-01" db="EMBL/GenBank/DDBJ databases">
        <title>Genome sequence of strain Noviherbaspirillum sp. DKR-6.</title>
        <authorList>
            <person name="Chaudhary D.K."/>
        </authorList>
    </citation>
    <scope>NUCLEOTIDE SEQUENCE</scope>
    <source>
        <strain evidence="9">DKR-6</strain>
    </source>
</reference>
<evidence type="ECO:0000256" key="2">
    <source>
        <dbReference type="ARBA" id="ARBA00022487"/>
    </source>
</evidence>
<dbReference type="Proteomes" id="UP000622890">
    <property type="component" value="Unassembled WGS sequence"/>
</dbReference>
<dbReference type="AlphaFoldDB" id="A0A934T0R5"/>
<dbReference type="GO" id="GO:0046872">
    <property type="term" value="F:metal ion binding"/>
    <property type="evidence" value="ECO:0007669"/>
    <property type="project" value="UniProtKB-KW"/>
</dbReference>
<evidence type="ECO:0000256" key="6">
    <source>
        <dbReference type="ARBA" id="ARBA00022837"/>
    </source>
</evidence>
<dbReference type="PANTHER" id="PTHR33938:SF15">
    <property type="entry name" value="FERULOYL ESTERASE B-RELATED"/>
    <property type="match status" value="1"/>
</dbReference>
<evidence type="ECO:0000256" key="3">
    <source>
        <dbReference type="ARBA" id="ARBA00022723"/>
    </source>
</evidence>
<gene>
    <name evidence="9" type="ORF">JJB74_11700</name>
</gene>
<evidence type="ECO:0000256" key="4">
    <source>
        <dbReference type="ARBA" id="ARBA00022729"/>
    </source>
</evidence>
<dbReference type="Gene3D" id="3.40.50.1820">
    <property type="entry name" value="alpha/beta hydrolase"/>
    <property type="match status" value="1"/>
</dbReference>
<dbReference type="EMBL" id="JAEPBG010000004">
    <property type="protein sequence ID" value="MBK4735278.1"/>
    <property type="molecule type" value="Genomic_DNA"/>
</dbReference>
<dbReference type="RefSeq" id="WP_200592053.1">
    <property type="nucleotide sequence ID" value="NZ_JAEPBG010000004.1"/>
</dbReference>
<dbReference type="PROSITE" id="PS51257">
    <property type="entry name" value="PROKAR_LIPOPROTEIN"/>
    <property type="match status" value="1"/>
</dbReference>
<dbReference type="GO" id="GO:0052689">
    <property type="term" value="F:carboxylic ester hydrolase activity"/>
    <property type="evidence" value="ECO:0007669"/>
    <property type="project" value="UniProtKB-KW"/>
</dbReference>
<proteinExistence type="inferred from homology"/>
<comment type="caution">
    <text evidence="9">The sequence shown here is derived from an EMBL/GenBank/DDBJ whole genome shotgun (WGS) entry which is preliminary data.</text>
</comment>
<keyword evidence="3" id="KW-0479">Metal-binding</keyword>
<keyword evidence="7" id="KW-1015">Disulfide bond</keyword>
<keyword evidence="5 9" id="KW-0378">Hydrolase</keyword>
<accession>A0A934T0R5</accession>
<evidence type="ECO:0000313" key="10">
    <source>
        <dbReference type="Proteomes" id="UP000622890"/>
    </source>
</evidence>
<sequence>MQARTFPASASAAAILLLLAGCGGGDDNSAPAAQSNATTSILASSGCAGVTKVSLPGVTIQSATEVAAGTVRPSGVTTGDFLPAHCVVRGVADPYIGTDNLDHAIGFELRLPTAWSGQFMFQGGGGNDGTLAPAMGTNTGALAASAGTGAYALARGFAVVSTDGGHQGTDAASYGKDARARTDHAYNAYDRTAQIAKSLIAQYYGRNAEHSYFLGCSGGGRQGMMFSQRFPSYFDGIVASAPAMKVSSGASIAAAWDSQQYRAIAPPDASGNPILANAFSNADLALVSKGVLDACDAKDGAVDGMVQDPASCGFDPAVLQCSGAKTDSCLSAVQVSALQKAFAGPRDSAGNALYSSWPWDAGISNAGWRSWKLGSSQTATPDSRYVTLIQNAMAYEFFTPFDANFDIFKFNFDTDPARLAAYSAVYDTYRTTDLTPYTSHGGKMIFFHGGSDPIFSANDTIDYYKRLATTAGGMANAQSFARLFVVPGMNHCSGGPATDAYDGLAAIVNWVEKGTAPDSVPARSTASFAGRSRPLCAYPKTAHYTGSGNIEDAANFVCQ</sequence>
<dbReference type="PANTHER" id="PTHR33938">
    <property type="entry name" value="FERULOYL ESTERASE B-RELATED"/>
    <property type="match status" value="1"/>
</dbReference>
<name>A0A934T0R5_9BURK</name>
<dbReference type="Pfam" id="PF07519">
    <property type="entry name" value="Tannase"/>
    <property type="match status" value="1"/>
</dbReference>
<organism evidence="9 10">
    <name type="scientific">Noviherbaspirillum pedocola</name>
    <dbReference type="NCBI Taxonomy" id="2801341"/>
    <lineage>
        <taxon>Bacteria</taxon>
        <taxon>Pseudomonadati</taxon>
        <taxon>Pseudomonadota</taxon>
        <taxon>Betaproteobacteria</taxon>
        <taxon>Burkholderiales</taxon>
        <taxon>Oxalobacteraceae</taxon>
        <taxon>Noviherbaspirillum</taxon>
    </lineage>
</organism>
<keyword evidence="4 8" id="KW-0732">Signal</keyword>
<protein>
    <submittedName>
        <fullName evidence="9">Tannase/feruloyl esterase family alpha/beta hydrolase</fullName>
    </submittedName>
</protein>
<evidence type="ECO:0000256" key="1">
    <source>
        <dbReference type="ARBA" id="ARBA00006249"/>
    </source>
</evidence>